<dbReference type="Proteomes" id="UP000230002">
    <property type="component" value="Unassembled WGS sequence"/>
</dbReference>
<dbReference type="EMBL" id="AYKW01000013">
    <property type="protein sequence ID" value="PIL30768.1"/>
    <property type="molecule type" value="Genomic_DNA"/>
</dbReference>
<feature type="region of interest" description="Disordered" evidence="1">
    <location>
        <begin position="465"/>
        <end position="587"/>
    </location>
</feature>
<organism evidence="2 3">
    <name type="scientific">Ganoderma sinense ZZ0214-1</name>
    <dbReference type="NCBI Taxonomy" id="1077348"/>
    <lineage>
        <taxon>Eukaryota</taxon>
        <taxon>Fungi</taxon>
        <taxon>Dikarya</taxon>
        <taxon>Basidiomycota</taxon>
        <taxon>Agaricomycotina</taxon>
        <taxon>Agaricomycetes</taxon>
        <taxon>Polyporales</taxon>
        <taxon>Polyporaceae</taxon>
        <taxon>Ganoderma</taxon>
    </lineage>
</organism>
<keyword evidence="3" id="KW-1185">Reference proteome</keyword>
<name>A0A2G8SAY8_9APHY</name>
<feature type="region of interest" description="Disordered" evidence="1">
    <location>
        <begin position="204"/>
        <end position="250"/>
    </location>
</feature>
<comment type="caution">
    <text evidence="2">The sequence shown here is derived from an EMBL/GenBank/DDBJ whole genome shotgun (WGS) entry which is preliminary data.</text>
</comment>
<feature type="compositionally biased region" description="Basic residues" evidence="1">
    <location>
        <begin position="661"/>
        <end position="671"/>
    </location>
</feature>
<gene>
    <name evidence="2" type="ORF">GSI_06936</name>
</gene>
<dbReference type="AlphaFoldDB" id="A0A2G8SAY8"/>
<evidence type="ECO:0000256" key="1">
    <source>
        <dbReference type="SAM" id="MobiDB-lite"/>
    </source>
</evidence>
<feature type="compositionally biased region" description="Polar residues" evidence="1">
    <location>
        <begin position="7"/>
        <end position="20"/>
    </location>
</feature>
<evidence type="ECO:0000313" key="2">
    <source>
        <dbReference type="EMBL" id="PIL30768.1"/>
    </source>
</evidence>
<protein>
    <submittedName>
        <fullName evidence="2">Uncharacterized protein</fullName>
    </submittedName>
</protein>
<feature type="compositionally biased region" description="Polar residues" evidence="1">
    <location>
        <begin position="570"/>
        <end position="580"/>
    </location>
</feature>
<feature type="compositionally biased region" description="Basic and acidic residues" evidence="1">
    <location>
        <begin position="517"/>
        <end position="528"/>
    </location>
</feature>
<feature type="region of interest" description="Disordered" evidence="1">
    <location>
        <begin position="440"/>
        <end position="459"/>
    </location>
</feature>
<feature type="compositionally biased region" description="Basic and acidic residues" evidence="1">
    <location>
        <begin position="556"/>
        <end position="568"/>
    </location>
</feature>
<sequence length="671" mass="74970">MPPHASDVQSAGISGASSDPPQAPFTSLLRDDVLNDRNIIFLSHDQFMKELLEMFKRAEEELWEGYLYPPWNYILAVWCLTLASAGQSVISGPQYPFLYRIPGFENKVAQYVLPDFVLICTSVYGEGVFMVIEVKALRGVSWNTIQGREKAVDVILQATDQVENQARLAFLRHPRQRFIRAVIACAVWWRPVLYDRYDFFGPDDDDDTPGPTGADVTPSLQEGSSADRLGSKRKSRDHARSTGQLKDLGVPALPSISPIFSGRSRFFTSERSSKRKRMDGEFDTAKSNSPEPARGFDVYHVLRLGYNGTTSLNPWFRAFLRRSVSEWPVINNIQKSWFDLTPEEDSRYVWKDNGHRSDDGFEDGYVLPDAEQPEATDDPAQGIERLCKLDSANPSMIADISTLMSPRLDGDPDDPELLQAMINLLSQRLDGMKLNRLPRHVATPRGGPAPPPPQQRQPVTFLRAPSANPSHYMAPPSSPIARTQRAVPSVQATLHRGSFGLPAEPPSSDWEVPPGSEDVRNRHHDLQRDLASVRPRANQDRGSVGLEDTQSWGSDADTRRGRGPELRTRSAPQTRASSVQRSDDRGETLRALLEAEKVRNSNPMGFRMMTVPPNTQSALRGNPFSTRPREVLVATFQKRFSPQDGSQTQQAGPSNEADSKGKRRAARKETE</sequence>
<reference evidence="2 3" key="1">
    <citation type="journal article" date="2015" name="Sci. Rep.">
        <title>Chromosome-level genome map provides insights into diverse defense mechanisms in the medicinal fungus Ganoderma sinense.</title>
        <authorList>
            <person name="Zhu Y."/>
            <person name="Xu J."/>
            <person name="Sun C."/>
            <person name="Zhou S."/>
            <person name="Xu H."/>
            <person name="Nelson D.R."/>
            <person name="Qian J."/>
            <person name="Song J."/>
            <person name="Luo H."/>
            <person name="Xiang L."/>
            <person name="Li Y."/>
            <person name="Xu Z."/>
            <person name="Ji A."/>
            <person name="Wang L."/>
            <person name="Lu S."/>
            <person name="Hayward A."/>
            <person name="Sun W."/>
            <person name="Li X."/>
            <person name="Schwartz D.C."/>
            <person name="Wang Y."/>
            <person name="Chen S."/>
        </authorList>
    </citation>
    <scope>NUCLEOTIDE SEQUENCE [LARGE SCALE GENOMIC DNA]</scope>
    <source>
        <strain evidence="2 3">ZZ0214-1</strain>
    </source>
</reference>
<accession>A0A2G8SAY8</accession>
<dbReference type="OrthoDB" id="10672609at2759"/>
<feature type="region of interest" description="Disordered" evidence="1">
    <location>
        <begin position="638"/>
        <end position="671"/>
    </location>
</feature>
<feature type="region of interest" description="Disordered" evidence="1">
    <location>
        <begin position="1"/>
        <end position="23"/>
    </location>
</feature>
<proteinExistence type="predicted"/>
<feature type="compositionally biased region" description="Polar residues" evidence="1">
    <location>
        <begin position="638"/>
        <end position="653"/>
    </location>
</feature>
<evidence type="ECO:0000313" key="3">
    <source>
        <dbReference type="Proteomes" id="UP000230002"/>
    </source>
</evidence>